<evidence type="ECO:0000256" key="1">
    <source>
        <dbReference type="SAM" id="MobiDB-lite"/>
    </source>
</evidence>
<feature type="compositionally biased region" description="Polar residues" evidence="1">
    <location>
        <begin position="82"/>
        <end position="97"/>
    </location>
</feature>
<proteinExistence type="predicted"/>
<feature type="region of interest" description="Disordered" evidence="1">
    <location>
        <begin position="82"/>
        <end position="110"/>
    </location>
</feature>
<reference evidence="2 3" key="1">
    <citation type="submission" date="2019-03" db="EMBL/GenBank/DDBJ databases">
        <title>First draft genome of Liparis tanakae, snailfish: a comprehensive survey of snailfish specific genes.</title>
        <authorList>
            <person name="Kim W."/>
            <person name="Song I."/>
            <person name="Jeong J.-H."/>
            <person name="Kim D."/>
            <person name="Kim S."/>
            <person name="Ryu S."/>
            <person name="Song J.Y."/>
            <person name="Lee S.K."/>
        </authorList>
    </citation>
    <scope>NUCLEOTIDE SEQUENCE [LARGE SCALE GENOMIC DNA]</scope>
    <source>
        <tissue evidence="2">Muscle</tissue>
    </source>
</reference>
<gene>
    <name evidence="2" type="ORF">EYF80_035079</name>
</gene>
<sequence length="138" mass="14819">MVPMATEGRFDLLKSGVPVWSEREGLGRGAMQRCEQRRADGREEHGRSIERLCSDTMNECAPGKRLEIRRAGGVRGAVMRLSGSQTGRTLATQQSPKGQPGGLFQQHGLASRPRMSAFGPDAGCVEGVGELPLDALTV</sequence>
<accession>A0A4Z2GMJ1</accession>
<evidence type="ECO:0000313" key="3">
    <source>
        <dbReference type="Proteomes" id="UP000314294"/>
    </source>
</evidence>
<name>A0A4Z2GMJ1_9TELE</name>
<dbReference type="AlphaFoldDB" id="A0A4Z2GMJ1"/>
<evidence type="ECO:0000313" key="2">
    <source>
        <dbReference type="EMBL" id="TNN54736.1"/>
    </source>
</evidence>
<organism evidence="2 3">
    <name type="scientific">Liparis tanakae</name>
    <name type="common">Tanaka's snailfish</name>
    <dbReference type="NCBI Taxonomy" id="230148"/>
    <lineage>
        <taxon>Eukaryota</taxon>
        <taxon>Metazoa</taxon>
        <taxon>Chordata</taxon>
        <taxon>Craniata</taxon>
        <taxon>Vertebrata</taxon>
        <taxon>Euteleostomi</taxon>
        <taxon>Actinopterygii</taxon>
        <taxon>Neopterygii</taxon>
        <taxon>Teleostei</taxon>
        <taxon>Neoteleostei</taxon>
        <taxon>Acanthomorphata</taxon>
        <taxon>Eupercaria</taxon>
        <taxon>Perciformes</taxon>
        <taxon>Cottioidei</taxon>
        <taxon>Cottales</taxon>
        <taxon>Liparidae</taxon>
        <taxon>Liparis</taxon>
    </lineage>
</organism>
<protein>
    <submittedName>
        <fullName evidence="2">Uncharacterized protein</fullName>
    </submittedName>
</protein>
<dbReference type="EMBL" id="SRLO01000476">
    <property type="protein sequence ID" value="TNN54736.1"/>
    <property type="molecule type" value="Genomic_DNA"/>
</dbReference>
<comment type="caution">
    <text evidence="2">The sequence shown here is derived from an EMBL/GenBank/DDBJ whole genome shotgun (WGS) entry which is preliminary data.</text>
</comment>
<keyword evidence="3" id="KW-1185">Reference proteome</keyword>
<dbReference type="Proteomes" id="UP000314294">
    <property type="component" value="Unassembled WGS sequence"/>
</dbReference>